<evidence type="ECO:0000259" key="8">
    <source>
        <dbReference type="PROSITE" id="PS50110"/>
    </source>
</evidence>
<dbReference type="RefSeq" id="WP_066234181.1">
    <property type="nucleotide sequence ID" value="NZ_JBHLVN010000107.1"/>
</dbReference>
<evidence type="ECO:0000256" key="1">
    <source>
        <dbReference type="ARBA" id="ARBA00022553"/>
    </source>
</evidence>
<evidence type="ECO:0000256" key="6">
    <source>
        <dbReference type="PROSITE-ProRule" id="PRU00169"/>
    </source>
</evidence>
<dbReference type="InterPro" id="IPR001867">
    <property type="entry name" value="OmpR/PhoB-type_DNA-bd"/>
</dbReference>
<dbReference type="SMART" id="SM00448">
    <property type="entry name" value="REC"/>
    <property type="match status" value="1"/>
</dbReference>
<dbReference type="Pfam" id="PF00486">
    <property type="entry name" value="Trans_reg_C"/>
    <property type="match status" value="1"/>
</dbReference>
<evidence type="ECO:0000256" key="5">
    <source>
        <dbReference type="ARBA" id="ARBA00023163"/>
    </source>
</evidence>
<keyword evidence="5" id="KW-0804">Transcription</keyword>
<dbReference type="PANTHER" id="PTHR48111">
    <property type="entry name" value="REGULATOR OF RPOS"/>
    <property type="match status" value="1"/>
</dbReference>
<reference evidence="10 11" key="1">
    <citation type="submission" date="2024-09" db="EMBL/GenBank/DDBJ databases">
        <authorList>
            <person name="Sun Q."/>
            <person name="Mori K."/>
        </authorList>
    </citation>
    <scope>NUCLEOTIDE SEQUENCE [LARGE SCALE GENOMIC DNA]</scope>
    <source>
        <strain evidence="10 11">CCM 7224</strain>
    </source>
</reference>
<dbReference type="InterPro" id="IPR036388">
    <property type="entry name" value="WH-like_DNA-bd_sf"/>
</dbReference>
<evidence type="ECO:0000256" key="3">
    <source>
        <dbReference type="ARBA" id="ARBA00023015"/>
    </source>
</evidence>
<dbReference type="PROSITE" id="PS50110">
    <property type="entry name" value="RESPONSE_REGULATORY"/>
    <property type="match status" value="1"/>
</dbReference>
<name>A0ABV6GVT6_9BACL</name>
<keyword evidence="4 7" id="KW-0238">DNA-binding</keyword>
<dbReference type="InterPro" id="IPR039420">
    <property type="entry name" value="WalR-like"/>
</dbReference>
<evidence type="ECO:0000256" key="4">
    <source>
        <dbReference type="ARBA" id="ARBA00023125"/>
    </source>
</evidence>
<dbReference type="PANTHER" id="PTHR48111:SF2">
    <property type="entry name" value="RESPONSE REGULATOR SAER"/>
    <property type="match status" value="1"/>
</dbReference>
<evidence type="ECO:0000313" key="11">
    <source>
        <dbReference type="Proteomes" id="UP001589785"/>
    </source>
</evidence>
<dbReference type="EMBL" id="JBHLVN010000107">
    <property type="protein sequence ID" value="MFC0298614.1"/>
    <property type="molecule type" value="Genomic_DNA"/>
</dbReference>
<dbReference type="Gene3D" id="3.40.50.2300">
    <property type="match status" value="1"/>
</dbReference>
<dbReference type="Gene3D" id="6.10.250.690">
    <property type="match status" value="1"/>
</dbReference>
<dbReference type="CDD" id="cd17574">
    <property type="entry name" value="REC_OmpR"/>
    <property type="match status" value="1"/>
</dbReference>
<evidence type="ECO:0000313" key="10">
    <source>
        <dbReference type="EMBL" id="MFC0298614.1"/>
    </source>
</evidence>
<dbReference type="InterPro" id="IPR001789">
    <property type="entry name" value="Sig_transdc_resp-reg_receiver"/>
</dbReference>
<gene>
    <name evidence="10" type="ORF">ACFFHQ_14610</name>
</gene>
<proteinExistence type="predicted"/>
<feature type="domain" description="Response regulatory" evidence="8">
    <location>
        <begin position="5"/>
        <end position="117"/>
    </location>
</feature>
<dbReference type="PROSITE" id="PS51755">
    <property type="entry name" value="OMPR_PHOB"/>
    <property type="match status" value="1"/>
</dbReference>
<organism evidence="10 11">
    <name type="scientific">Geobacillus jurassicus</name>
    <dbReference type="NCBI Taxonomy" id="235932"/>
    <lineage>
        <taxon>Bacteria</taxon>
        <taxon>Bacillati</taxon>
        <taxon>Bacillota</taxon>
        <taxon>Bacilli</taxon>
        <taxon>Bacillales</taxon>
        <taxon>Anoxybacillaceae</taxon>
        <taxon>Geobacillus</taxon>
    </lineage>
</organism>
<dbReference type="SMART" id="SM00862">
    <property type="entry name" value="Trans_reg_C"/>
    <property type="match status" value="1"/>
</dbReference>
<dbReference type="InterPro" id="IPR011006">
    <property type="entry name" value="CheY-like_superfamily"/>
</dbReference>
<evidence type="ECO:0000256" key="7">
    <source>
        <dbReference type="PROSITE-ProRule" id="PRU01091"/>
    </source>
</evidence>
<dbReference type="SUPFAM" id="SSF52172">
    <property type="entry name" value="CheY-like"/>
    <property type="match status" value="1"/>
</dbReference>
<dbReference type="Gene3D" id="1.10.10.10">
    <property type="entry name" value="Winged helix-like DNA-binding domain superfamily/Winged helix DNA-binding domain"/>
    <property type="match status" value="1"/>
</dbReference>
<evidence type="ECO:0000256" key="2">
    <source>
        <dbReference type="ARBA" id="ARBA00023012"/>
    </source>
</evidence>
<keyword evidence="1 6" id="KW-0597">Phosphoprotein</keyword>
<evidence type="ECO:0000259" key="9">
    <source>
        <dbReference type="PROSITE" id="PS51755"/>
    </source>
</evidence>
<accession>A0ABV6GVT6</accession>
<keyword evidence="11" id="KW-1185">Reference proteome</keyword>
<protein>
    <submittedName>
        <fullName evidence="10">Response regulator transcription factor</fullName>
    </submittedName>
</protein>
<dbReference type="Pfam" id="PF00072">
    <property type="entry name" value="Response_reg"/>
    <property type="match status" value="1"/>
</dbReference>
<feature type="modified residue" description="4-aspartylphosphate" evidence="6">
    <location>
        <position position="53"/>
    </location>
</feature>
<comment type="caution">
    <text evidence="10">The sequence shown here is derived from an EMBL/GenBank/DDBJ whole genome shotgun (WGS) entry which is preliminary data.</text>
</comment>
<keyword evidence="3" id="KW-0805">Transcription regulation</keyword>
<keyword evidence="2" id="KW-0902">Two-component regulatory system</keyword>
<feature type="DNA-binding region" description="OmpR/PhoB-type" evidence="7">
    <location>
        <begin position="128"/>
        <end position="227"/>
    </location>
</feature>
<dbReference type="Proteomes" id="UP001589785">
    <property type="component" value="Unassembled WGS sequence"/>
</dbReference>
<sequence length="232" mass="26994">MSKRKILVVDDNEDICLTIKQYLELHDYMVELAYSGTEALKMINSDVDLIVLDIMMEGIDGMELCRMIRDRVDCPIVFVSAKTMEEDKVQALSIGGDDYITKPFSLKELKARIDSHLRREERIRSNERYLLSSKNITIDLLANEVFCKGMKLPFTKKEYEIVKLLMLNKNVVFSKERIFERVWGLDSESQLDTVTESIKNIRKKIKAVDPETSYIQTLYGLGYKWDVTDEKQ</sequence>
<dbReference type="CDD" id="cd00383">
    <property type="entry name" value="trans_reg_C"/>
    <property type="match status" value="1"/>
</dbReference>
<feature type="domain" description="OmpR/PhoB-type" evidence="9">
    <location>
        <begin position="128"/>
        <end position="227"/>
    </location>
</feature>